<comment type="caution">
    <text evidence="2">The sequence shown here is derived from an EMBL/GenBank/DDBJ whole genome shotgun (WGS) entry which is preliminary data.</text>
</comment>
<accession>A0A642ULC7</accession>
<dbReference type="EMBL" id="SWFS01000533">
    <property type="protein sequence ID" value="KAA8898933.1"/>
    <property type="molecule type" value="Genomic_DNA"/>
</dbReference>
<dbReference type="AlphaFoldDB" id="A0A642ULC7"/>
<organism evidence="2 3">
    <name type="scientific">Trichomonascus ciferrii</name>
    <dbReference type="NCBI Taxonomy" id="44093"/>
    <lineage>
        <taxon>Eukaryota</taxon>
        <taxon>Fungi</taxon>
        <taxon>Dikarya</taxon>
        <taxon>Ascomycota</taxon>
        <taxon>Saccharomycotina</taxon>
        <taxon>Dipodascomycetes</taxon>
        <taxon>Dipodascales</taxon>
        <taxon>Trichomonascaceae</taxon>
        <taxon>Trichomonascus</taxon>
        <taxon>Trichomonascus ciferrii complex</taxon>
    </lineage>
</organism>
<name>A0A642ULC7_9ASCO</name>
<protein>
    <submittedName>
        <fullName evidence="2">Uncharacterized protein</fullName>
    </submittedName>
</protein>
<dbReference type="Proteomes" id="UP000761534">
    <property type="component" value="Unassembled WGS sequence"/>
</dbReference>
<evidence type="ECO:0000313" key="2">
    <source>
        <dbReference type="EMBL" id="KAA8898933.1"/>
    </source>
</evidence>
<gene>
    <name evidence="2" type="ORF">TRICI_006427</name>
</gene>
<dbReference type="VEuPathDB" id="FungiDB:TRICI_006427"/>
<proteinExistence type="predicted"/>
<reference evidence="2" key="1">
    <citation type="journal article" date="2019" name="G3 (Bethesda)">
        <title>Genome Assemblies of Two Rare Opportunistic Yeast Pathogens: Diutina rugosa (syn. Candida rugosa) and Trichomonascus ciferrii (syn. Candida ciferrii).</title>
        <authorList>
            <person name="Mixao V."/>
            <person name="Saus E."/>
            <person name="Hansen A.P."/>
            <person name="Lass-Florl C."/>
            <person name="Gabaldon T."/>
        </authorList>
    </citation>
    <scope>NUCLEOTIDE SEQUENCE</scope>
    <source>
        <strain evidence="2">CBS 4856</strain>
    </source>
</reference>
<sequence>MRVQSPLEDKADLPRYIALGPRGVAINRKDKQVSIKGLASIQANTDVEYTEPEPPKPEKTEPEQQPQQSSSSKKKKNKKK</sequence>
<feature type="compositionally biased region" description="Basic and acidic residues" evidence="1">
    <location>
        <begin position="53"/>
        <end position="62"/>
    </location>
</feature>
<keyword evidence="3" id="KW-1185">Reference proteome</keyword>
<evidence type="ECO:0000256" key="1">
    <source>
        <dbReference type="SAM" id="MobiDB-lite"/>
    </source>
</evidence>
<evidence type="ECO:0000313" key="3">
    <source>
        <dbReference type="Proteomes" id="UP000761534"/>
    </source>
</evidence>
<feature type="region of interest" description="Disordered" evidence="1">
    <location>
        <begin position="39"/>
        <end position="80"/>
    </location>
</feature>